<feature type="coiled-coil region" evidence="1">
    <location>
        <begin position="601"/>
        <end position="628"/>
    </location>
</feature>
<evidence type="ECO:0000256" key="1">
    <source>
        <dbReference type="SAM" id="Coils"/>
    </source>
</evidence>
<evidence type="ECO:0000313" key="3">
    <source>
        <dbReference type="EMBL" id="PFX26632.1"/>
    </source>
</evidence>
<dbReference type="InterPro" id="IPR025476">
    <property type="entry name" value="Helitron_helicase-like"/>
</dbReference>
<feature type="domain" description="Helitron helicase-like" evidence="2">
    <location>
        <begin position="100"/>
        <end position="275"/>
    </location>
</feature>
<dbReference type="AlphaFoldDB" id="A0A2B4SDL9"/>
<organism evidence="3 4">
    <name type="scientific">Stylophora pistillata</name>
    <name type="common">Smooth cauliflower coral</name>
    <dbReference type="NCBI Taxonomy" id="50429"/>
    <lineage>
        <taxon>Eukaryota</taxon>
        <taxon>Metazoa</taxon>
        <taxon>Cnidaria</taxon>
        <taxon>Anthozoa</taxon>
        <taxon>Hexacorallia</taxon>
        <taxon>Scleractinia</taxon>
        <taxon>Astrocoeniina</taxon>
        <taxon>Pocilloporidae</taxon>
        <taxon>Stylophora</taxon>
    </lineage>
</organism>
<name>A0A2B4SDL9_STYPI</name>
<comment type="caution">
    <text evidence="3">The sequence shown here is derived from an EMBL/GenBank/DDBJ whole genome shotgun (WGS) entry which is preliminary data.</text>
</comment>
<evidence type="ECO:0000313" key="4">
    <source>
        <dbReference type="Proteomes" id="UP000225706"/>
    </source>
</evidence>
<proteinExistence type="predicted"/>
<dbReference type="EMBL" id="LSMT01000121">
    <property type="protein sequence ID" value="PFX26632.1"/>
    <property type="molecule type" value="Genomic_DNA"/>
</dbReference>
<dbReference type="Pfam" id="PF14214">
    <property type="entry name" value="Helitron_like_N"/>
    <property type="match status" value="1"/>
</dbReference>
<accession>A0A2B4SDL9</accession>
<dbReference type="OrthoDB" id="5969700at2759"/>
<protein>
    <recommendedName>
        <fullName evidence="2">Helitron helicase-like domain-containing protein</fullName>
    </recommendedName>
</protein>
<dbReference type="Proteomes" id="UP000225706">
    <property type="component" value="Unassembled WGS sequence"/>
</dbReference>
<keyword evidence="4" id="KW-1185">Reference proteome</keyword>
<sequence length="652" mass="75038">MGSFVPTNVDTIKREEEKISEEFLNAPQQYNWNIGDEPLNEFDCQLLASMAFPTLFPDGKGDLTNSAVLSDTSNNTTHSFAAKLKHLIKLSVKIDGKSVYRFASHPRFAYWAYNILYRRRILAQGNFFLKQNPSEANLTIDDLKEMLHSQSYDSLMSKLVHYAKNVSRTNAYWNRAKDDLKAIITQVGRPTIFWTLACPELHWPEFHNLFSDNGETSDSEGRANVINNPHLLDWFFTERTEQFEYYRLKNTLGATWYWFRYEYAVQRGSIHFHGVAKLQSDPNLCDLSQIALQGYLAAQSLAKDQLSHEMSLPKQQEVKEGCEAEKANCDYVDFLMSTQNPCNADNWFKPQVHTCKAQFEHIKTNEWDKDYEDLLNSVQRHTQCSTAYCLLKKSNESELSFCSAVKLSFGNEKVETDNFTRLKQLAEPIVQINAYHTNPTAKQISAEDMGGLEPTVYLARKARVMLTRNLWTRMDYPARPSPTKRAKYGIPKSPTSTPLSSSTINYTGYIQDIQDVRESKSSRNLYFDISLLTAKDKTQLCATNKDCRKKIGENPGSKIVRCLHCNRAMLLKNCYIEMNINFHLEKQDQHFSVKAFPKIVRNLLQEDILQYKDDIDNLTEKLLLLENVDFELSQNNKLDISMKALASTSQEK</sequence>
<reference evidence="4" key="1">
    <citation type="journal article" date="2017" name="bioRxiv">
        <title>Comparative analysis of the genomes of Stylophora pistillata and Acropora digitifera provides evidence for extensive differences between species of corals.</title>
        <authorList>
            <person name="Voolstra C.R."/>
            <person name="Li Y."/>
            <person name="Liew Y.J."/>
            <person name="Baumgarten S."/>
            <person name="Zoccola D."/>
            <person name="Flot J.-F."/>
            <person name="Tambutte S."/>
            <person name="Allemand D."/>
            <person name="Aranda M."/>
        </authorList>
    </citation>
    <scope>NUCLEOTIDE SEQUENCE [LARGE SCALE GENOMIC DNA]</scope>
</reference>
<keyword evidence="1" id="KW-0175">Coiled coil</keyword>
<gene>
    <name evidence="3" type="ORF">AWC38_SpisGene8677</name>
</gene>
<evidence type="ECO:0000259" key="2">
    <source>
        <dbReference type="Pfam" id="PF14214"/>
    </source>
</evidence>